<feature type="transmembrane region" description="Helical" evidence="1">
    <location>
        <begin position="125"/>
        <end position="147"/>
    </location>
</feature>
<keyword evidence="1" id="KW-0472">Membrane</keyword>
<evidence type="ECO:0000259" key="2">
    <source>
        <dbReference type="Pfam" id="PF20152"/>
    </source>
</evidence>
<dbReference type="Proteomes" id="UP000053820">
    <property type="component" value="Unassembled WGS sequence"/>
</dbReference>
<feature type="domain" description="DUF6534" evidence="2">
    <location>
        <begin position="174"/>
        <end position="261"/>
    </location>
</feature>
<proteinExistence type="predicted"/>
<feature type="transmembrane region" description="Helical" evidence="1">
    <location>
        <begin position="237"/>
        <end position="257"/>
    </location>
</feature>
<feature type="transmembrane region" description="Helical" evidence="1">
    <location>
        <begin position="20"/>
        <end position="40"/>
    </location>
</feature>
<feature type="transmembrane region" description="Helical" evidence="1">
    <location>
        <begin position="52"/>
        <end position="73"/>
    </location>
</feature>
<evidence type="ECO:0000313" key="3">
    <source>
        <dbReference type="EMBL" id="KIJ64817.1"/>
    </source>
</evidence>
<keyword evidence="1" id="KW-1133">Transmembrane helix</keyword>
<name>A0A0C9WG51_9AGAM</name>
<feature type="transmembrane region" description="Helical" evidence="1">
    <location>
        <begin position="167"/>
        <end position="191"/>
    </location>
</feature>
<accession>A0A0C9WG51</accession>
<organism evidence="3 4">
    <name type="scientific">Hydnomerulius pinastri MD-312</name>
    <dbReference type="NCBI Taxonomy" id="994086"/>
    <lineage>
        <taxon>Eukaryota</taxon>
        <taxon>Fungi</taxon>
        <taxon>Dikarya</taxon>
        <taxon>Basidiomycota</taxon>
        <taxon>Agaricomycotina</taxon>
        <taxon>Agaricomycetes</taxon>
        <taxon>Agaricomycetidae</taxon>
        <taxon>Boletales</taxon>
        <taxon>Boletales incertae sedis</taxon>
        <taxon>Leucogyrophana</taxon>
    </lineage>
</organism>
<dbReference type="HOGENOM" id="CLU_046025_5_0_1"/>
<dbReference type="AlphaFoldDB" id="A0A0C9WG51"/>
<dbReference type="PANTHER" id="PTHR40465">
    <property type="entry name" value="CHROMOSOME 1, WHOLE GENOME SHOTGUN SEQUENCE"/>
    <property type="match status" value="1"/>
</dbReference>
<dbReference type="PANTHER" id="PTHR40465:SF1">
    <property type="entry name" value="DUF6534 DOMAIN-CONTAINING PROTEIN"/>
    <property type="match status" value="1"/>
</dbReference>
<dbReference type="Pfam" id="PF20152">
    <property type="entry name" value="DUF6534"/>
    <property type="match status" value="1"/>
</dbReference>
<feature type="transmembrane region" description="Helical" evidence="1">
    <location>
        <begin position="203"/>
        <end position="231"/>
    </location>
</feature>
<reference evidence="3 4" key="1">
    <citation type="submission" date="2014-04" db="EMBL/GenBank/DDBJ databases">
        <title>Evolutionary Origins and Diversification of the Mycorrhizal Mutualists.</title>
        <authorList>
            <consortium name="DOE Joint Genome Institute"/>
            <consortium name="Mycorrhizal Genomics Consortium"/>
            <person name="Kohler A."/>
            <person name="Kuo A."/>
            <person name="Nagy L.G."/>
            <person name="Floudas D."/>
            <person name="Copeland A."/>
            <person name="Barry K.W."/>
            <person name="Cichocki N."/>
            <person name="Veneault-Fourrey C."/>
            <person name="LaButti K."/>
            <person name="Lindquist E.A."/>
            <person name="Lipzen A."/>
            <person name="Lundell T."/>
            <person name="Morin E."/>
            <person name="Murat C."/>
            <person name="Riley R."/>
            <person name="Ohm R."/>
            <person name="Sun H."/>
            <person name="Tunlid A."/>
            <person name="Henrissat B."/>
            <person name="Grigoriev I.V."/>
            <person name="Hibbett D.S."/>
            <person name="Martin F."/>
        </authorList>
    </citation>
    <scope>NUCLEOTIDE SEQUENCE [LARGE SCALE GENOMIC DNA]</scope>
    <source>
        <strain evidence="3 4">MD-312</strain>
    </source>
</reference>
<keyword evidence="1" id="KW-0812">Transmembrane</keyword>
<evidence type="ECO:0000313" key="4">
    <source>
        <dbReference type="Proteomes" id="UP000053820"/>
    </source>
</evidence>
<gene>
    <name evidence="3" type="ORF">HYDPIDRAFT_111423</name>
</gene>
<sequence>MSASLFTGINLGLSDGPVLAGVFISLVFYGVTIMQIFIYYVRYPKDKAILKLLVAVVFLLETLHKFLACAGIWNYLVQHYGDFANLSVNHPPLLLAATVTSFLSLIVQSFFVWRIWSLNNGRFKWAIPAVLMPFVTAQPVLSIYFTVKAMNAGSTSVNTGSLLNKVANASNGTAAAVDITIAIAMCILLAMGRTGFSESTDRMILRLMVISVNTGLWTALFALVAVILLVVSPTNPLYAGVYTPLGTLYCNTLLANLNVRSYVRSADNSEVYQHASLPAFRPRTELSTTEGNNTLQFNITTRAPGVNDVESDSIERKAPADTPFHA</sequence>
<dbReference type="EMBL" id="KN839845">
    <property type="protein sequence ID" value="KIJ64817.1"/>
    <property type="molecule type" value="Genomic_DNA"/>
</dbReference>
<keyword evidence="4" id="KW-1185">Reference proteome</keyword>
<dbReference type="InterPro" id="IPR045339">
    <property type="entry name" value="DUF6534"/>
</dbReference>
<protein>
    <recommendedName>
        <fullName evidence="2">DUF6534 domain-containing protein</fullName>
    </recommendedName>
</protein>
<feature type="transmembrane region" description="Helical" evidence="1">
    <location>
        <begin position="93"/>
        <end position="113"/>
    </location>
</feature>
<evidence type="ECO:0000256" key="1">
    <source>
        <dbReference type="SAM" id="Phobius"/>
    </source>
</evidence>
<dbReference type="OrthoDB" id="2677454at2759"/>